<evidence type="ECO:0000259" key="3">
    <source>
        <dbReference type="Pfam" id="PF07563"/>
    </source>
</evidence>
<comment type="caution">
    <text evidence="4">The sequence shown here is derived from an EMBL/GenBank/DDBJ whole genome shotgun (WGS) entry which is preliminary data.</text>
</comment>
<dbReference type="Gene3D" id="2.30.30.1130">
    <property type="match status" value="2"/>
</dbReference>
<accession>A0A9W6ETM0</accession>
<reference evidence="4" key="1">
    <citation type="submission" date="2022-07" db="EMBL/GenBank/DDBJ databases">
        <authorList>
            <person name="Kouya T."/>
            <person name="Ishiyama Y."/>
        </authorList>
    </citation>
    <scope>NUCLEOTIDE SEQUENCE</scope>
    <source>
        <strain evidence="4">WR16-4</strain>
    </source>
</reference>
<organism evidence="4 5">
    <name type="scientific">Philodulcilactobacillus myokoensis</name>
    <dbReference type="NCBI Taxonomy" id="2929573"/>
    <lineage>
        <taxon>Bacteria</taxon>
        <taxon>Bacillati</taxon>
        <taxon>Bacillota</taxon>
        <taxon>Bacilli</taxon>
        <taxon>Lactobacillales</taxon>
        <taxon>Lactobacillaceae</taxon>
        <taxon>Philodulcilactobacillus</taxon>
    </lineage>
</organism>
<feature type="domain" description="DUF1541" evidence="3">
    <location>
        <begin position="150"/>
        <end position="201"/>
    </location>
</feature>
<dbReference type="EMBL" id="BRPL01000002">
    <property type="protein sequence ID" value="GLB47348.1"/>
    <property type="molecule type" value="Genomic_DNA"/>
</dbReference>
<reference evidence="4" key="2">
    <citation type="journal article" date="2023" name="PLoS ONE">
        <title>Philodulcilactobacillus myokoensis gen. nov., sp. nov., a fructophilic, acidophilic, and agar-phobic lactic acid bacterium isolated from fermented vegetable extracts.</title>
        <authorList>
            <person name="Kouya T."/>
            <person name="Ishiyama Y."/>
            <person name="Ohashi S."/>
            <person name="Kumakubo R."/>
            <person name="Yamazaki T."/>
            <person name="Otaki T."/>
        </authorList>
    </citation>
    <scope>NUCLEOTIDE SEQUENCE</scope>
    <source>
        <strain evidence="4">WR16-4</strain>
    </source>
</reference>
<dbReference type="Pfam" id="PF07563">
    <property type="entry name" value="DUF1541"/>
    <property type="match status" value="2"/>
</dbReference>
<proteinExistence type="predicted"/>
<evidence type="ECO:0000256" key="1">
    <source>
        <dbReference type="SAM" id="MobiDB-lite"/>
    </source>
</evidence>
<dbReference type="AlphaFoldDB" id="A0A9W6ETM0"/>
<feature type="chain" id="PRO_5040944329" description="DUF1541 domain-containing protein" evidence="2">
    <location>
        <begin position="27"/>
        <end position="206"/>
    </location>
</feature>
<evidence type="ECO:0000313" key="5">
    <source>
        <dbReference type="Proteomes" id="UP001144204"/>
    </source>
</evidence>
<keyword evidence="5" id="KW-1185">Reference proteome</keyword>
<dbReference type="RefSeq" id="WP_286136813.1">
    <property type="nucleotide sequence ID" value="NZ_BRPL01000002.1"/>
</dbReference>
<gene>
    <name evidence="4" type="ORF">WR164_13270</name>
</gene>
<keyword evidence="2" id="KW-0732">Signal</keyword>
<feature type="region of interest" description="Disordered" evidence="1">
    <location>
        <begin position="30"/>
        <end position="55"/>
    </location>
</feature>
<name>A0A9W6ETM0_9LACO</name>
<sequence length="206" mass="22717">MKMSRSLVKVSTAAGLLLLFSTPAFASSKKASHMSMHHEKTMRMSHKKSSKKSMSSMGNMNMNMGSKSSLKSSLKGLKVAKHPKFKKGERVISLANHMMGMKGAKATIVNAYNTKLYEVDYKPTTGGKVVKNHKWLVKSELKSNHNALKVGTKVTLNTDHMKGMKGAKAKIVAIHKGPAYMINYKPTTGGKVVKNHMWLVQSEIKK</sequence>
<protein>
    <recommendedName>
        <fullName evidence="3">DUF1541 domain-containing protein</fullName>
    </recommendedName>
</protein>
<feature type="domain" description="DUF1541" evidence="3">
    <location>
        <begin position="87"/>
        <end position="137"/>
    </location>
</feature>
<dbReference type="InterPro" id="IPR011438">
    <property type="entry name" value="DUF1541"/>
</dbReference>
<feature type="signal peptide" evidence="2">
    <location>
        <begin position="1"/>
        <end position="26"/>
    </location>
</feature>
<evidence type="ECO:0000313" key="4">
    <source>
        <dbReference type="EMBL" id="GLB47348.1"/>
    </source>
</evidence>
<dbReference type="Proteomes" id="UP001144204">
    <property type="component" value="Unassembled WGS sequence"/>
</dbReference>
<evidence type="ECO:0000256" key="2">
    <source>
        <dbReference type="SAM" id="SignalP"/>
    </source>
</evidence>